<dbReference type="EMBL" id="HBIB01007039">
    <property type="protein sequence ID" value="CAE0242257.1"/>
    <property type="molecule type" value="Transcribed_RNA"/>
</dbReference>
<feature type="coiled-coil region" evidence="1">
    <location>
        <begin position="201"/>
        <end position="315"/>
    </location>
</feature>
<feature type="region of interest" description="Disordered" evidence="2">
    <location>
        <begin position="1"/>
        <end position="137"/>
    </location>
</feature>
<name>A0A7S3CZX9_9EUKA</name>
<gene>
    <name evidence="3" type="ORF">PBIL07802_LOCUS4421</name>
</gene>
<feature type="coiled-coil region" evidence="1">
    <location>
        <begin position="348"/>
        <end position="432"/>
    </location>
</feature>
<dbReference type="AlphaFoldDB" id="A0A7S3CZX9"/>
<evidence type="ECO:0000256" key="2">
    <source>
        <dbReference type="SAM" id="MobiDB-lite"/>
    </source>
</evidence>
<feature type="region of interest" description="Disordered" evidence="2">
    <location>
        <begin position="438"/>
        <end position="479"/>
    </location>
</feature>
<protein>
    <submittedName>
        <fullName evidence="3">Uncharacterized protein</fullName>
    </submittedName>
</protein>
<feature type="compositionally biased region" description="Basic residues" evidence="2">
    <location>
        <begin position="113"/>
        <end position="124"/>
    </location>
</feature>
<proteinExistence type="predicted"/>
<feature type="compositionally biased region" description="Gly residues" evidence="2">
    <location>
        <begin position="51"/>
        <end position="65"/>
    </location>
</feature>
<sequence length="479" mass="53492">MAQSARVGQKEALIYLHPQPPLTDPHRKGGGNGGSSRSIHDPSLPPRHNRSGGGGGGGSEVGGGKETSNYSSAKVDEQEEERQHEAAMKHAAGVLPQLSLDKLGGEGEGSTVAKKKRKSGKSKSARGGSAGGETTRRNKKNVEISFLQERIAELENVLVKVVSHNKKAEFAPVKPLTEKINRLERQLHQSTATHSTITHQNKLLTGENEVLKQKNENLKGEVNHLKTLLGIADSTERRKRQQLELKNELATVKEIAEKKDMELRAAENKIKALQSELTAVIKANEAEKKNLNAEIDELKKEKKVVERGLAREQTTRKEEAAKKDSMEHLLTSKIAYLNRMTTNLSSKVEREMKDRREAERKKVDLEVNLRCVSRVKENLAKETERRAKSEKEMIEAYEQLRLSQIQKIKSAKAEAEERVRMESIRAAELEHKLNEVLSSSMQIHQNGDKKGTGEGSPLRKRVQDGYDGRMLYTNSHSFD</sequence>
<evidence type="ECO:0000313" key="3">
    <source>
        <dbReference type="EMBL" id="CAE0242257.1"/>
    </source>
</evidence>
<evidence type="ECO:0000256" key="1">
    <source>
        <dbReference type="SAM" id="Coils"/>
    </source>
</evidence>
<accession>A0A7S3CZX9</accession>
<organism evidence="3">
    <name type="scientific">Palpitomonas bilix</name>
    <dbReference type="NCBI Taxonomy" id="652834"/>
    <lineage>
        <taxon>Eukaryota</taxon>
        <taxon>Eukaryota incertae sedis</taxon>
    </lineage>
</organism>
<reference evidence="3" key="1">
    <citation type="submission" date="2021-01" db="EMBL/GenBank/DDBJ databases">
        <authorList>
            <person name="Corre E."/>
            <person name="Pelletier E."/>
            <person name="Niang G."/>
            <person name="Scheremetjew M."/>
            <person name="Finn R."/>
            <person name="Kale V."/>
            <person name="Holt S."/>
            <person name="Cochrane G."/>
            <person name="Meng A."/>
            <person name="Brown T."/>
            <person name="Cohen L."/>
        </authorList>
    </citation>
    <scope>NUCLEOTIDE SEQUENCE</scope>
    <source>
        <strain evidence="3">NIES-2562</strain>
    </source>
</reference>
<keyword evidence="1" id="KW-0175">Coiled coil</keyword>